<dbReference type="InterPro" id="IPR008333">
    <property type="entry name" value="Cbr1-like_FAD-bd_dom"/>
</dbReference>
<sequence>MSQAETSVQSGSFFSKAHEWVAQSLTQQNKISAYLEPLIQMAVPGWTTEAIRSKVIQVRPETNDVYTLVIRPGKRWKGFTAGQHLQITAEQNGTLQTRFFSVSSAPAHFRKTGLIEMSIRVQEGGRVTPWLREAFAAGGICNLTPAEGDFVLPAGNDPVLMIAGGSGITPFRSMLSQMAATGDKRDAHLMFYVRDEANALFKEEFEKIAAQHENIRVTFMNSAEKGVFSAEHIQEVCPDFAERKVMICGPTPMIQLVRGVVSEQGVSAENIMFEYFGAAPIELDRADAKDAYVNFEKGGVAAMSSAENPVSLLELAEQNGLKPLAGCRVGVCHQCKCTKKSGVVLNTLTGQYSDTGREDIQLCVSVPVNDVVLDV</sequence>
<dbReference type="Pfam" id="PF00111">
    <property type="entry name" value="Fer2"/>
    <property type="match status" value="1"/>
</dbReference>
<reference evidence="4" key="1">
    <citation type="submission" date="2017-01" db="EMBL/GenBank/DDBJ databases">
        <authorList>
            <person name="Varghese N."/>
            <person name="Submissions S."/>
        </authorList>
    </citation>
    <scope>NUCLEOTIDE SEQUENCE [LARGE SCALE GENOMIC DNA]</scope>
    <source>
        <strain evidence="4">DSM 24913</strain>
    </source>
</reference>
<dbReference type="InterPro" id="IPR012675">
    <property type="entry name" value="Beta-grasp_dom_sf"/>
</dbReference>
<accession>A0A1N7Q8Q8</accession>
<dbReference type="PANTHER" id="PTHR47354:SF3">
    <property type="entry name" value="OXIDOREDUCTASE-RELATED"/>
    <property type="match status" value="1"/>
</dbReference>
<dbReference type="PRINTS" id="PR00410">
    <property type="entry name" value="PHEHYDRXLASE"/>
</dbReference>
<dbReference type="InterPro" id="IPR001709">
    <property type="entry name" value="Flavoprot_Pyr_Nucl_cyt_Rdtase"/>
</dbReference>
<dbReference type="STRING" id="484498.SAMN05421686_11531"/>
<dbReference type="AlphaFoldDB" id="A0A1N7Q8Q8"/>
<dbReference type="Pfam" id="PF00175">
    <property type="entry name" value="NAD_binding_1"/>
    <property type="match status" value="1"/>
</dbReference>
<dbReference type="Proteomes" id="UP000185639">
    <property type="component" value="Unassembled WGS sequence"/>
</dbReference>
<dbReference type="PRINTS" id="PR00371">
    <property type="entry name" value="FPNCR"/>
</dbReference>
<dbReference type="InterPro" id="IPR017927">
    <property type="entry name" value="FAD-bd_FR_type"/>
</dbReference>
<dbReference type="SUPFAM" id="SSF54292">
    <property type="entry name" value="2Fe-2S ferredoxin-like"/>
    <property type="match status" value="1"/>
</dbReference>
<proteinExistence type="predicted"/>
<dbReference type="GO" id="GO:0016491">
    <property type="term" value="F:oxidoreductase activity"/>
    <property type="evidence" value="ECO:0007669"/>
    <property type="project" value="InterPro"/>
</dbReference>
<dbReference type="InterPro" id="IPR001433">
    <property type="entry name" value="OxRdtase_FAD/NAD-bd"/>
</dbReference>
<gene>
    <name evidence="3" type="ORF">SAMN05421686_11531</name>
</gene>
<name>A0A1N7Q8Q8_9GAMM</name>
<comment type="cofactor">
    <cofactor evidence="1">
        <name>[2Fe-2S] cluster</name>
        <dbReference type="ChEBI" id="CHEBI:190135"/>
    </cofactor>
</comment>
<dbReference type="InterPro" id="IPR001041">
    <property type="entry name" value="2Fe-2S_ferredoxin-type"/>
</dbReference>
<dbReference type="Gene3D" id="3.40.50.80">
    <property type="entry name" value="Nucleotide-binding domain of ferredoxin-NADP reductase (FNR) module"/>
    <property type="match status" value="1"/>
</dbReference>
<dbReference type="PROSITE" id="PS51384">
    <property type="entry name" value="FAD_FR"/>
    <property type="match status" value="1"/>
</dbReference>
<dbReference type="CDD" id="cd00207">
    <property type="entry name" value="fer2"/>
    <property type="match status" value="1"/>
</dbReference>
<dbReference type="CDD" id="cd06216">
    <property type="entry name" value="FNR_iron_sulfur_binding_2"/>
    <property type="match status" value="1"/>
</dbReference>
<dbReference type="RefSeq" id="WP_076518040.1">
    <property type="nucleotide sequence ID" value="NZ_FTOH01000015.1"/>
</dbReference>
<dbReference type="InterPro" id="IPR050415">
    <property type="entry name" value="MRET"/>
</dbReference>
<dbReference type="OrthoDB" id="9796486at2"/>
<dbReference type="Gene3D" id="2.40.30.10">
    <property type="entry name" value="Translation factors"/>
    <property type="match status" value="1"/>
</dbReference>
<dbReference type="InterPro" id="IPR017938">
    <property type="entry name" value="Riboflavin_synthase-like_b-brl"/>
</dbReference>
<dbReference type="EMBL" id="FTOH01000015">
    <property type="protein sequence ID" value="SIT18997.1"/>
    <property type="molecule type" value="Genomic_DNA"/>
</dbReference>
<organism evidence="3 4">
    <name type="scientific">Thalassolituus maritimus</name>
    <dbReference type="NCBI Taxonomy" id="484498"/>
    <lineage>
        <taxon>Bacteria</taxon>
        <taxon>Pseudomonadati</taxon>
        <taxon>Pseudomonadota</taxon>
        <taxon>Gammaproteobacteria</taxon>
        <taxon>Oceanospirillales</taxon>
        <taxon>Oceanospirillaceae</taxon>
        <taxon>Thalassolituus</taxon>
    </lineage>
</organism>
<protein>
    <submittedName>
        <fullName evidence="3">Ferredoxin-NADP reductase</fullName>
    </submittedName>
</protein>
<dbReference type="GO" id="GO:0051536">
    <property type="term" value="F:iron-sulfur cluster binding"/>
    <property type="evidence" value="ECO:0007669"/>
    <property type="project" value="InterPro"/>
</dbReference>
<dbReference type="SUPFAM" id="SSF63380">
    <property type="entry name" value="Riboflavin synthase domain-like"/>
    <property type="match status" value="1"/>
</dbReference>
<dbReference type="PANTHER" id="PTHR47354">
    <property type="entry name" value="NADH OXIDOREDUCTASE HCR"/>
    <property type="match status" value="1"/>
</dbReference>
<dbReference type="InterPro" id="IPR036010">
    <property type="entry name" value="2Fe-2S_ferredoxin-like_sf"/>
</dbReference>
<dbReference type="Pfam" id="PF00970">
    <property type="entry name" value="FAD_binding_6"/>
    <property type="match status" value="1"/>
</dbReference>
<dbReference type="SUPFAM" id="SSF52343">
    <property type="entry name" value="Ferredoxin reductase-like, C-terminal NADP-linked domain"/>
    <property type="match status" value="1"/>
</dbReference>
<dbReference type="Gene3D" id="3.10.20.30">
    <property type="match status" value="1"/>
</dbReference>
<evidence type="ECO:0000259" key="2">
    <source>
        <dbReference type="PROSITE" id="PS51384"/>
    </source>
</evidence>
<evidence type="ECO:0000256" key="1">
    <source>
        <dbReference type="ARBA" id="ARBA00034078"/>
    </source>
</evidence>
<keyword evidence="4" id="KW-1185">Reference proteome</keyword>
<evidence type="ECO:0000313" key="4">
    <source>
        <dbReference type="Proteomes" id="UP000185639"/>
    </source>
</evidence>
<feature type="domain" description="FAD-binding FR-type" evidence="2">
    <location>
        <begin position="48"/>
        <end position="153"/>
    </location>
</feature>
<evidence type="ECO:0000313" key="3">
    <source>
        <dbReference type="EMBL" id="SIT18997.1"/>
    </source>
</evidence>
<dbReference type="InterPro" id="IPR039261">
    <property type="entry name" value="FNR_nucleotide-bd"/>
</dbReference>